<evidence type="ECO:0000313" key="2">
    <source>
        <dbReference type="EMBL" id="QBK87930.1"/>
    </source>
</evidence>
<dbReference type="InterPro" id="IPR005140">
    <property type="entry name" value="eRF1_Pelota-like_N"/>
</dbReference>
<sequence>MLRQQLDWLRQLSVSSGSGTSLISYYIPGGYPIGKVNAFLTRETATASNIKSRVNRQSVQSALRAVCSKTKLYKSIPDTGLVLFSGQWV</sequence>
<evidence type="ECO:0000259" key="1">
    <source>
        <dbReference type="Pfam" id="PF03463"/>
    </source>
</evidence>
<accession>A0A481YY50</accession>
<dbReference type="EMBL" id="MK500371">
    <property type="protein sequence ID" value="QBK87930.1"/>
    <property type="molecule type" value="Genomic_DNA"/>
</dbReference>
<protein>
    <submittedName>
        <fullName evidence="2">Peptide chain release factor 1, N-fragment</fullName>
    </submittedName>
</protein>
<dbReference type="PANTHER" id="PTHR10113">
    <property type="entry name" value="PEPTIDE CHAIN RELEASE FACTOR SUBUNIT 1"/>
    <property type="match status" value="1"/>
</dbReference>
<proteinExistence type="predicted"/>
<gene>
    <name evidence="2" type="ORF">LCMAC202_02910</name>
</gene>
<dbReference type="InterPro" id="IPR024049">
    <property type="entry name" value="eRF1_1_sf"/>
</dbReference>
<dbReference type="Gene3D" id="3.30.960.10">
    <property type="entry name" value="eRF1 domain 1"/>
    <property type="match status" value="1"/>
</dbReference>
<feature type="domain" description="eRF1/Pelota-like N-terminal" evidence="1">
    <location>
        <begin position="9"/>
        <end position="87"/>
    </location>
</feature>
<dbReference type="SUPFAM" id="SSF55481">
    <property type="entry name" value="N-terminal domain of eukaryotic peptide chain release factor subunit 1, ERF1"/>
    <property type="match status" value="1"/>
</dbReference>
<name>A0A481YY50_9VIRU</name>
<dbReference type="Pfam" id="PF03463">
    <property type="entry name" value="eRF1_1"/>
    <property type="match status" value="1"/>
</dbReference>
<organism evidence="2">
    <name type="scientific">Marseillevirus LCMAC202</name>
    <dbReference type="NCBI Taxonomy" id="2506606"/>
    <lineage>
        <taxon>Viruses</taxon>
        <taxon>Varidnaviria</taxon>
        <taxon>Bamfordvirae</taxon>
        <taxon>Nucleocytoviricota</taxon>
        <taxon>Megaviricetes</taxon>
        <taxon>Pimascovirales</taxon>
        <taxon>Pimascovirales incertae sedis</taxon>
        <taxon>Marseilleviridae</taxon>
    </lineage>
</organism>
<dbReference type="InterPro" id="IPR004403">
    <property type="entry name" value="Peptide_chain-rel_eRF1/aRF1"/>
</dbReference>
<reference evidence="2" key="1">
    <citation type="journal article" date="2019" name="MBio">
        <title>Virus Genomes from Deep Sea Sediments Expand the Ocean Megavirome and Support Independent Origins of Viral Gigantism.</title>
        <authorList>
            <person name="Backstrom D."/>
            <person name="Yutin N."/>
            <person name="Jorgensen S.L."/>
            <person name="Dharamshi J."/>
            <person name="Homa F."/>
            <person name="Zaremba-Niedwiedzka K."/>
            <person name="Spang A."/>
            <person name="Wolf Y.I."/>
            <person name="Koonin E.V."/>
            <person name="Ettema T.J."/>
        </authorList>
    </citation>
    <scope>NUCLEOTIDE SEQUENCE</scope>
</reference>